<evidence type="ECO:0000256" key="5">
    <source>
        <dbReference type="ARBA" id="ARBA00023136"/>
    </source>
</evidence>
<dbReference type="Pfam" id="PF07690">
    <property type="entry name" value="MFS_1"/>
    <property type="match status" value="1"/>
</dbReference>
<feature type="transmembrane region" description="Helical" evidence="7">
    <location>
        <begin position="181"/>
        <end position="202"/>
    </location>
</feature>
<feature type="transmembrane region" description="Helical" evidence="7">
    <location>
        <begin position="374"/>
        <end position="394"/>
    </location>
</feature>
<dbReference type="InterPro" id="IPR036259">
    <property type="entry name" value="MFS_trans_sf"/>
</dbReference>
<comment type="caution">
    <text evidence="9">The sequence shown here is derived from an EMBL/GenBank/DDBJ whole genome shotgun (WGS) entry which is preliminary data.</text>
</comment>
<feature type="transmembrane region" description="Helical" evidence="7">
    <location>
        <begin position="214"/>
        <end position="234"/>
    </location>
</feature>
<feature type="transmembrane region" description="Helical" evidence="7">
    <location>
        <begin position="151"/>
        <end position="175"/>
    </location>
</feature>
<dbReference type="PANTHER" id="PTHR23501">
    <property type="entry name" value="MAJOR FACILITATOR SUPERFAMILY"/>
    <property type="match status" value="1"/>
</dbReference>
<protein>
    <submittedName>
        <fullName evidence="9">MFS transporter</fullName>
    </submittedName>
</protein>
<keyword evidence="4 7" id="KW-1133">Transmembrane helix</keyword>
<dbReference type="Proteomes" id="UP000475545">
    <property type="component" value="Unassembled WGS sequence"/>
</dbReference>
<evidence type="ECO:0000256" key="6">
    <source>
        <dbReference type="SAM" id="MobiDB-lite"/>
    </source>
</evidence>
<dbReference type="InterPro" id="IPR020846">
    <property type="entry name" value="MFS_dom"/>
</dbReference>
<proteinExistence type="predicted"/>
<feature type="transmembrane region" description="Helical" evidence="7">
    <location>
        <begin position="31"/>
        <end position="51"/>
    </location>
</feature>
<feature type="transmembrane region" description="Helical" evidence="7">
    <location>
        <begin position="415"/>
        <end position="435"/>
    </location>
</feature>
<accession>A0A6L7GTT9</accession>
<gene>
    <name evidence="9" type="ORF">GIY30_19015</name>
</gene>
<evidence type="ECO:0000256" key="7">
    <source>
        <dbReference type="SAM" id="Phobius"/>
    </source>
</evidence>
<evidence type="ECO:0000313" key="9">
    <source>
        <dbReference type="EMBL" id="MXP23434.1"/>
    </source>
</evidence>
<feature type="transmembrane region" description="Helical" evidence="7">
    <location>
        <begin position="63"/>
        <end position="82"/>
    </location>
</feature>
<feature type="domain" description="Major facilitator superfamily (MFS) profile" evidence="8">
    <location>
        <begin position="28"/>
        <end position="478"/>
    </location>
</feature>
<feature type="transmembrane region" description="Helical" evidence="7">
    <location>
        <begin position="455"/>
        <end position="473"/>
    </location>
</feature>
<dbReference type="SUPFAM" id="SSF103473">
    <property type="entry name" value="MFS general substrate transporter"/>
    <property type="match status" value="1"/>
</dbReference>
<evidence type="ECO:0000313" key="10">
    <source>
        <dbReference type="Proteomes" id="UP000475545"/>
    </source>
</evidence>
<evidence type="ECO:0000256" key="2">
    <source>
        <dbReference type="ARBA" id="ARBA00022448"/>
    </source>
</evidence>
<evidence type="ECO:0000256" key="4">
    <source>
        <dbReference type="ARBA" id="ARBA00022989"/>
    </source>
</evidence>
<comment type="subcellular location">
    <subcellularLocation>
        <location evidence="1">Cell membrane</location>
        <topology evidence="1">Multi-pass membrane protein</topology>
    </subcellularLocation>
</comment>
<feature type="transmembrane region" description="Helical" evidence="7">
    <location>
        <begin position="119"/>
        <end position="139"/>
    </location>
</feature>
<feature type="transmembrane region" description="Helical" evidence="7">
    <location>
        <begin position="321"/>
        <end position="339"/>
    </location>
</feature>
<evidence type="ECO:0000256" key="3">
    <source>
        <dbReference type="ARBA" id="ARBA00022692"/>
    </source>
</evidence>
<dbReference type="GO" id="GO:0005886">
    <property type="term" value="C:plasma membrane"/>
    <property type="evidence" value="ECO:0007669"/>
    <property type="project" value="UniProtKB-SubCell"/>
</dbReference>
<dbReference type="PROSITE" id="PS50850">
    <property type="entry name" value="MFS"/>
    <property type="match status" value="1"/>
</dbReference>
<feature type="transmembrane region" description="Helical" evidence="7">
    <location>
        <begin position="351"/>
        <end position="368"/>
    </location>
</feature>
<dbReference type="Gene3D" id="1.20.1250.20">
    <property type="entry name" value="MFS general substrate transporter like domains"/>
    <property type="match status" value="1"/>
</dbReference>
<keyword evidence="5 7" id="KW-0472">Membrane</keyword>
<name>A0A6L7GTT9_9ACTN</name>
<reference evidence="9 10" key="1">
    <citation type="submission" date="2019-11" db="EMBL/GenBank/DDBJ databases">
        <title>Gordonia sp. nov., a novel actinobacterium isolated from mangrove soil in Hainan.</title>
        <authorList>
            <person name="Huang X."/>
            <person name="Xie Y."/>
            <person name="Chu X."/>
            <person name="Xiao K."/>
        </authorList>
    </citation>
    <scope>NUCLEOTIDE SEQUENCE [LARGE SCALE GENOMIC DNA]</scope>
    <source>
        <strain evidence="9 10">HNM0687</strain>
    </source>
</reference>
<dbReference type="EMBL" id="WMBR01000005">
    <property type="protein sequence ID" value="MXP23434.1"/>
    <property type="molecule type" value="Genomic_DNA"/>
</dbReference>
<evidence type="ECO:0000256" key="1">
    <source>
        <dbReference type="ARBA" id="ARBA00004651"/>
    </source>
</evidence>
<dbReference type="InterPro" id="IPR011701">
    <property type="entry name" value="MFS"/>
</dbReference>
<feature type="transmembrane region" description="Helical" evidence="7">
    <location>
        <begin position="94"/>
        <end position="113"/>
    </location>
</feature>
<dbReference type="GO" id="GO:0022857">
    <property type="term" value="F:transmembrane transporter activity"/>
    <property type="evidence" value="ECO:0007669"/>
    <property type="project" value="InterPro"/>
</dbReference>
<feature type="region of interest" description="Disordered" evidence="6">
    <location>
        <begin position="479"/>
        <end position="498"/>
    </location>
</feature>
<dbReference type="AlphaFoldDB" id="A0A6L7GTT9"/>
<dbReference type="Gene3D" id="1.20.1720.10">
    <property type="entry name" value="Multidrug resistance protein D"/>
    <property type="match status" value="1"/>
</dbReference>
<dbReference type="PANTHER" id="PTHR23501:SF197">
    <property type="entry name" value="COMD"/>
    <property type="match status" value="1"/>
</dbReference>
<feature type="transmembrane region" description="Helical" evidence="7">
    <location>
        <begin position="240"/>
        <end position="260"/>
    </location>
</feature>
<evidence type="ECO:0000259" key="8">
    <source>
        <dbReference type="PROSITE" id="PS50850"/>
    </source>
</evidence>
<keyword evidence="10" id="KW-1185">Reference proteome</keyword>
<organism evidence="9 10">
    <name type="scientific">Gordonia mangrovi</name>
    <dbReference type="NCBI Taxonomy" id="2665643"/>
    <lineage>
        <taxon>Bacteria</taxon>
        <taxon>Bacillati</taxon>
        <taxon>Actinomycetota</taxon>
        <taxon>Actinomycetes</taxon>
        <taxon>Mycobacteriales</taxon>
        <taxon>Gordoniaceae</taxon>
        <taxon>Gordonia</taxon>
    </lineage>
</organism>
<sequence>MVTRYTDDTHVGAQTTPDSHTKRALRWAGPALAFAGLGGSFTQTILIPIQGELPELLGASATSTAWAVTITLLVAAVFTPISGRFGDMFGKRRVSLILIAVLIIGSAVCALSNSVIPLIVGRGLQGVGVGVVAVGIAMVRDILPASRVGSTAAMVSATIGVGAALGLPISAFVAQHFDWHMLFWLSAAISIGTFALVAWALPTESPKTGGKVDWVGIVGMSAGLSGLLLCLSHGREWEWTSVRTMAVLGGSAAVLVLWVWHELRVRQPLVDVRVNTRRAVLLTNLASAAMGMAWFASQVAFPQLLQLPTAVGGVSLSLVEASLVLMPSGLAMLAMAPVAGRLERRSGPKPLLVAAAVLIAIAFCLALTMTMGQWTVLFINVLIGVGIGMGYAAMPTLILQSVPRSETGSANGVNTLMRAVGAAVGAAVVGAVLAIEPAPGAADNRQHVSAAFDETFLFGLVAALLCGLFAAFIPARGPAAVSGTEVPGPSSRGRRFPRSRLIRHRGTAYPTNSPSRTSL</sequence>
<keyword evidence="2" id="KW-0813">Transport</keyword>
<feature type="transmembrane region" description="Helical" evidence="7">
    <location>
        <begin position="281"/>
        <end position="301"/>
    </location>
</feature>
<keyword evidence="3 7" id="KW-0812">Transmembrane</keyword>